<evidence type="ECO:0000313" key="3">
    <source>
        <dbReference type="Proteomes" id="UP000265520"/>
    </source>
</evidence>
<protein>
    <submittedName>
        <fullName evidence="2">Uncharacterized protein</fullName>
    </submittedName>
</protein>
<feature type="non-terminal residue" evidence="2">
    <location>
        <position position="1"/>
    </location>
</feature>
<sequence length="59" mass="6421">RLPLVCKNEPAAYILPCPRVAQDPLRVAPTTVAKATPARKTIQGRALRQGQSQSALRNK</sequence>
<reference evidence="2 3" key="1">
    <citation type="journal article" date="2018" name="Front. Plant Sci.">
        <title>Red Clover (Trifolium pratense) and Zigzag Clover (T. medium) - A Picture of Genomic Similarities and Differences.</title>
        <authorList>
            <person name="Dluhosova J."/>
            <person name="Istvanek J."/>
            <person name="Nedelnik J."/>
            <person name="Repkova J."/>
        </authorList>
    </citation>
    <scope>NUCLEOTIDE SEQUENCE [LARGE SCALE GENOMIC DNA]</scope>
    <source>
        <strain evidence="3">cv. 10/8</strain>
        <tissue evidence="2">Leaf</tissue>
    </source>
</reference>
<evidence type="ECO:0000313" key="2">
    <source>
        <dbReference type="EMBL" id="MCI78972.1"/>
    </source>
</evidence>
<dbReference type="AlphaFoldDB" id="A0A392UV21"/>
<feature type="region of interest" description="Disordered" evidence="1">
    <location>
        <begin position="37"/>
        <end position="59"/>
    </location>
</feature>
<name>A0A392UV21_9FABA</name>
<proteinExistence type="predicted"/>
<comment type="caution">
    <text evidence="2">The sequence shown here is derived from an EMBL/GenBank/DDBJ whole genome shotgun (WGS) entry which is preliminary data.</text>
</comment>
<organism evidence="2 3">
    <name type="scientific">Trifolium medium</name>
    <dbReference type="NCBI Taxonomy" id="97028"/>
    <lineage>
        <taxon>Eukaryota</taxon>
        <taxon>Viridiplantae</taxon>
        <taxon>Streptophyta</taxon>
        <taxon>Embryophyta</taxon>
        <taxon>Tracheophyta</taxon>
        <taxon>Spermatophyta</taxon>
        <taxon>Magnoliopsida</taxon>
        <taxon>eudicotyledons</taxon>
        <taxon>Gunneridae</taxon>
        <taxon>Pentapetalae</taxon>
        <taxon>rosids</taxon>
        <taxon>fabids</taxon>
        <taxon>Fabales</taxon>
        <taxon>Fabaceae</taxon>
        <taxon>Papilionoideae</taxon>
        <taxon>50 kb inversion clade</taxon>
        <taxon>NPAAA clade</taxon>
        <taxon>Hologalegina</taxon>
        <taxon>IRL clade</taxon>
        <taxon>Trifolieae</taxon>
        <taxon>Trifolium</taxon>
    </lineage>
</organism>
<gene>
    <name evidence="2" type="ORF">A2U01_0100243</name>
</gene>
<dbReference type="Proteomes" id="UP000265520">
    <property type="component" value="Unassembled WGS sequence"/>
</dbReference>
<evidence type="ECO:0000256" key="1">
    <source>
        <dbReference type="SAM" id="MobiDB-lite"/>
    </source>
</evidence>
<accession>A0A392UV21</accession>
<dbReference type="EMBL" id="LXQA010963225">
    <property type="protein sequence ID" value="MCI78972.1"/>
    <property type="molecule type" value="Genomic_DNA"/>
</dbReference>
<feature type="compositionally biased region" description="Polar residues" evidence="1">
    <location>
        <begin position="49"/>
        <end position="59"/>
    </location>
</feature>
<keyword evidence="3" id="KW-1185">Reference proteome</keyword>